<sequence length="171" mass="17979">MKRLSLTLPIIAAAGLALSACASLAPYGPQMGPGGQGYAEQRIESNRYRVTYYGVGAPGPVADFALLRAAQLTTAQGYDWFEVTQRWTDGRLDSAGGLRPSVNLGYGSGSYGGRYGSYRTSGVGVGLGLNFSGPSPTSTSLEVVMGNGDRPDRPTAYDARGVQESMGWRAQ</sequence>
<reference evidence="3 4" key="1">
    <citation type="submission" date="2020-08" db="EMBL/GenBank/DDBJ databases">
        <title>Genomic Encyclopedia of Type Strains, Phase IV (KMG-IV): sequencing the most valuable type-strain genomes for metagenomic binning, comparative biology and taxonomic classification.</title>
        <authorList>
            <person name="Goeker M."/>
        </authorList>
    </citation>
    <scope>NUCLEOTIDE SEQUENCE [LARGE SCALE GENOMIC DNA]</scope>
    <source>
        <strain evidence="3 4">DSM 25335</strain>
    </source>
</reference>
<dbReference type="NCBIfam" id="NF047637">
    <property type="entry name" value="lipo_CC0125"/>
    <property type="match status" value="1"/>
</dbReference>
<dbReference type="RefSeq" id="WP_183251223.1">
    <property type="nucleotide sequence ID" value="NZ_BAAAFF010000003.1"/>
</dbReference>
<evidence type="ECO:0000256" key="1">
    <source>
        <dbReference type="SAM" id="MobiDB-lite"/>
    </source>
</evidence>
<evidence type="ECO:0000256" key="2">
    <source>
        <dbReference type="SAM" id="SignalP"/>
    </source>
</evidence>
<evidence type="ECO:0008006" key="5">
    <source>
        <dbReference type="Google" id="ProtNLM"/>
    </source>
</evidence>
<gene>
    <name evidence="3" type="ORF">HNQ67_000047</name>
</gene>
<organism evidence="3 4">
    <name type="scientific">Brevundimonas basaltis</name>
    <dbReference type="NCBI Taxonomy" id="472166"/>
    <lineage>
        <taxon>Bacteria</taxon>
        <taxon>Pseudomonadati</taxon>
        <taxon>Pseudomonadota</taxon>
        <taxon>Alphaproteobacteria</taxon>
        <taxon>Caulobacterales</taxon>
        <taxon>Caulobacteraceae</taxon>
        <taxon>Brevundimonas</taxon>
    </lineage>
</organism>
<keyword evidence="2" id="KW-0732">Signal</keyword>
<feature type="signal peptide" evidence="2">
    <location>
        <begin position="1"/>
        <end position="19"/>
    </location>
</feature>
<dbReference type="EMBL" id="JACHFZ010000001">
    <property type="protein sequence ID" value="MBB5290551.1"/>
    <property type="molecule type" value="Genomic_DNA"/>
</dbReference>
<dbReference type="AlphaFoldDB" id="A0A7W8MG14"/>
<proteinExistence type="predicted"/>
<feature type="region of interest" description="Disordered" evidence="1">
    <location>
        <begin position="147"/>
        <end position="171"/>
    </location>
</feature>
<accession>A0A7W8MG14</accession>
<name>A0A7W8MG14_9CAUL</name>
<comment type="caution">
    <text evidence="3">The sequence shown here is derived from an EMBL/GenBank/DDBJ whole genome shotgun (WGS) entry which is preliminary data.</text>
</comment>
<protein>
    <recommendedName>
        <fullName evidence="5">DUF4136 domain-containing protein</fullName>
    </recommendedName>
</protein>
<evidence type="ECO:0000313" key="3">
    <source>
        <dbReference type="EMBL" id="MBB5290551.1"/>
    </source>
</evidence>
<dbReference type="Proteomes" id="UP000566663">
    <property type="component" value="Unassembled WGS sequence"/>
</dbReference>
<evidence type="ECO:0000313" key="4">
    <source>
        <dbReference type="Proteomes" id="UP000566663"/>
    </source>
</evidence>
<dbReference type="PROSITE" id="PS51257">
    <property type="entry name" value="PROKAR_LIPOPROTEIN"/>
    <property type="match status" value="1"/>
</dbReference>
<keyword evidence="4" id="KW-1185">Reference proteome</keyword>
<feature type="chain" id="PRO_5030792675" description="DUF4136 domain-containing protein" evidence="2">
    <location>
        <begin position="20"/>
        <end position="171"/>
    </location>
</feature>